<dbReference type="PANTHER" id="PTHR38436:SF1">
    <property type="entry name" value="ESTER CYCLASE"/>
    <property type="match status" value="1"/>
</dbReference>
<accession>A0ABQ3QM71</accession>
<proteinExistence type="predicted"/>
<dbReference type="Pfam" id="PF07366">
    <property type="entry name" value="SnoaL"/>
    <property type="match status" value="1"/>
</dbReference>
<name>A0ABQ3QM71_9ACTN</name>
<evidence type="ECO:0000313" key="2">
    <source>
        <dbReference type="Proteomes" id="UP001050808"/>
    </source>
</evidence>
<organism evidence="1 2">
    <name type="scientific">Streptomyces violascens</name>
    <dbReference type="NCBI Taxonomy" id="67381"/>
    <lineage>
        <taxon>Bacteria</taxon>
        <taxon>Bacillati</taxon>
        <taxon>Actinomycetota</taxon>
        <taxon>Actinomycetes</taxon>
        <taxon>Kitasatosporales</taxon>
        <taxon>Streptomycetaceae</taxon>
        <taxon>Streptomyces</taxon>
    </lineage>
</organism>
<dbReference type="EMBL" id="BNDY01000006">
    <property type="protein sequence ID" value="GHI38372.1"/>
    <property type="molecule type" value="Genomic_DNA"/>
</dbReference>
<dbReference type="PANTHER" id="PTHR38436">
    <property type="entry name" value="POLYKETIDE CYCLASE SNOAL-LIKE DOMAIN"/>
    <property type="match status" value="1"/>
</dbReference>
<protein>
    <recommendedName>
        <fullName evidence="3">Cyclase</fullName>
    </recommendedName>
</protein>
<comment type="caution">
    <text evidence="1">The sequence shown here is derived from an EMBL/GenBank/DDBJ whole genome shotgun (WGS) entry which is preliminary data.</text>
</comment>
<dbReference type="RefSeq" id="WP_189961584.1">
    <property type="nucleotide sequence ID" value="NZ_BMUA01000003.1"/>
</dbReference>
<dbReference type="InterPro" id="IPR032710">
    <property type="entry name" value="NTF2-like_dom_sf"/>
</dbReference>
<keyword evidence="2" id="KW-1185">Reference proteome</keyword>
<evidence type="ECO:0008006" key="3">
    <source>
        <dbReference type="Google" id="ProtNLM"/>
    </source>
</evidence>
<reference evidence="1" key="1">
    <citation type="submission" date="2024-05" db="EMBL/GenBank/DDBJ databases">
        <title>Whole genome shotgun sequence of Streptomyces violascens NBRC 12920.</title>
        <authorList>
            <person name="Komaki H."/>
            <person name="Tamura T."/>
        </authorList>
    </citation>
    <scope>NUCLEOTIDE SEQUENCE</scope>
    <source>
        <strain evidence="1">NBRC 12920</strain>
    </source>
</reference>
<sequence length="144" mass="15984">MSTEENKKLVRRFYQEIDAGNIDALDELVAEDYQDHSPPPFPGFGEGREGLKEAFRVFWEATPGTHTIEDQIAEGDKVVTRLTARGVQEGDLPGIPRTGNQMEMTAVVIHRIENGRLAEKWSEKDLLRLLQELDVVPTPGGAAG</sequence>
<evidence type="ECO:0000313" key="1">
    <source>
        <dbReference type="EMBL" id="GHI38372.1"/>
    </source>
</evidence>
<dbReference type="SUPFAM" id="SSF54427">
    <property type="entry name" value="NTF2-like"/>
    <property type="match status" value="1"/>
</dbReference>
<dbReference type="Gene3D" id="3.10.450.50">
    <property type="match status" value="1"/>
</dbReference>
<gene>
    <name evidence="1" type="ORF">Sviol_27800</name>
</gene>
<dbReference type="InterPro" id="IPR009959">
    <property type="entry name" value="Cyclase_SnoaL-like"/>
</dbReference>
<dbReference type="Proteomes" id="UP001050808">
    <property type="component" value="Unassembled WGS sequence"/>
</dbReference>